<dbReference type="EMBL" id="KI517953">
    <property type="protein sequence ID" value="ESQ28616.1"/>
    <property type="molecule type" value="Genomic_DNA"/>
</dbReference>
<dbReference type="AlphaFoldDB" id="V4MBP8"/>
<feature type="non-terminal residue" evidence="1">
    <location>
        <position position="1"/>
    </location>
</feature>
<accession>V4MBP8</accession>
<dbReference type="Proteomes" id="UP000030689">
    <property type="component" value="Unassembled WGS sequence"/>
</dbReference>
<name>V4MBP8_EUTSA</name>
<gene>
    <name evidence="1" type="ORF">EUTSA_v10019780mg</name>
</gene>
<evidence type="ECO:0000313" key="2">
    <source>
        <dbReference type="Proteomes" id="UP000030689"/>
    </source>
</evidence>
<keyword evidence="2" id="KW-1185">Reference proteome</keyword>
<sequence>ITYELSTQCDIQVCILYYGCDGELINTWPEDQYKRRDLSIKLHKFSHKVLEIEHSLDTRLRMFQDKLQVLLQTEPDQSRFSIFLYNHDNNFSQLVDPIMQTQNLLLF</sequence>
<dbReference type="Gramene" id="ESQ28616">
    <property type="protein sequence ID" value="ESQ28616"/>
    <property type="gene ID" value="EUTSA_v10019780mg"/>
</dbReference>
<organism evidence="1 2">
    <name type="scientific">Eutrema salsugineum</name>
    <name type="common">Saltwater cress</name>
    <name type="synonym">Sisymbrium salsugineum</name>
    <dbReference type="NCBI Taxonomy" id="72664"/>
    <lineage>
        <taxon>Eukaryota</taxon>
        <taxon>Viridiplantae</taxon>
        <taxon>Streptophyta</taxon>
        <taxon>Embryophyta</taxon>
        <taxon>Tracheophyta</taxon>
        <taxon>Spermatophyta</taxon>
        <taxon>Magnoliopsida</taxon>
        <taxon>eudicotyledons</taxon>
        <taxon>Gunneridae</taxon>
        <taxon>Pentapetalae</taxon>
        <taxon>rosids</taxon>
        <taxon>malvids</taxon>
        <taxon>Brassicales</taxon>
        <taxon>Brassicaceae</taxon>
        <taxon>Eutremeae</taxon>
        <taxon>Eutrema</taxon>
    </lineage>
</organism>
<evidence type="ECO:0000313" key="1">
    <source>
        <dbReference type="EMBL" id="ESQ28616.1"/>
    </source>
</evidence>
<dbReference type="eggNOG" id="KOG0014">
    <property type="taxonomic scope" value="Eukaryota"/>
</dbReference>
<proteinExistence type="predicted"/>
<protein>
    <submittedName>
        <fullName evidence="1">Uncharacterized protein</fullName>
    </submittedName>
</protein>
<reference evidence="1 2" key="1">
    <citation type="journal article" date="2013" name="Front. Plant Sci.">
        <title>The Reference Genome of the Halophytic Plant Eutrema salsugineum.</title>
        <authorList>
            <person name="Yang R."/>
            <person name="Jarvis D.E."/>
            <person name="Chen H."/>
            <person name="Beilstein M.A."/>
            <person name="Grimwood J."/>
            <person name="Jenkins J."/>
            <person name="Shu S."/>
            <person name="Prochnik S."/>
            <person name="Xin M."/>
            <person name="Ma C."/>
            <person name="Schmutz J."/>
            <person name="Wing R.A."/>
            <person name="Mitchell-Olds T."/>
            <person name="Schumaker K.S."/>
            <person name="Wang X."/>
        </authorList>
    </citation>
    <scope>NUCLEOTIDE SEQUENCE [LARGE SCALE GENOMIC DNA]</scope>
</reference>
<dbReference type="KEGG" id="eus:EUTSA_v10019780mg"/>